<dbReference type="GO" id="GO:0006730">
    <property type="term" value="P:one-carbon metabolic process"/>
    <property type="evidence" value="ECO:0007669"/>
    <property type="project" value="UniProtKB-KW"/>
</dbReference>
<accession>A0A1X0YD32</accession>
<evidence type="ECO:0000256" key="9">
    <source>
        <dbReference type="SAM" id="MobiDB-lite"/>
    </source>
</evidence>
<dbReference type="InterPro" id="IPR001796">
    <property type="entry name" value="DHFR_dom"/>
</dbReference>
<dbReference type="GO" id="GO:0046452">
    <property type="term" value="P:dihydrofolate metabolic process"/>
    <property type="evidence" value="ECO:0007669"/>
    <property type="project" value="TreeGrafter"/>
</dbReference>
<organism evidence="11 12">
    <name type="scientific">Geothermobacter hydrogeniphilus</name>
    <dbReference type="NCBI Taxonomy" id="1969733"/>
    <lineage>
        <taxon>Bacteria</taxon>
        <taxon>Pseudomonadati</taxon>
        <taxon>Thermodesulfobacteriota</taxon>
        <taxon>Desulfuromonadia</taxon>
        <taxon>Desulfuromonadales</taxon>
        <taxon>Geothermobacteraceae</taxon>
        <taxon>Geothermobacter</taxon>
    </lineage>
</organism>
<dbReference type="Pfam" id="PF00186">
    <property type="entry name" value="DHFR_1"/>
    <property type="match status" value="1"/>
</dbReference>
<evidence type="ECO:0000256" key="3">
    <source>
        <dbReference type="ARBA" id="ARBA00012856"/>
    </source>
</evidence>
<evidence type="ECO:0000256" key="1">
    <source>
        <dbReference type="ARBA" id="ARBA00004903"/>
    </source>
</evidence>
<evidence type="ECO:0000256" key="2">
    <source>
        <dbReference type="ARBA" id="ARBA00009539"/>
    </source>
</evidence>
<dbReference type="SUPFAM" id="SSF53597">
    <property type="entry name" value="Dihydrofolate reductase-like"/>
    <property type="match status" value="1"/>
</dbReference>
<feature type="domain" description="DHFR" evidence="10">
    <location>
        <begin position="27"/>
        <end position="179"/>
    </location>
</feature>
<dbReference type="GO" id="GO:0046655">
    <property type="term" value="P:folic acid metabolic process"/>
    <property type="evidence" value="ECO:0007669"/>
    <property type="project" value="TreeGrafter"/>
</dbReference>
<keyword evidence="4" id="KW-0554">One-carbon metabolism</keyword>
<dbReference type="CDD" id="cd00209">
    <property type="entry name" value="DHFR"/>
    <property type="match status" value="1"/>
</dbReference>
<evidence type="ECO:0000313" key="11">
    <source>
        <dbReference type="EMBL" id="ORJ63019.1"/>
    </source>
</evidence>
<comment type="function">
    <text evidence="7">Key enzyme in folate metabolism. Catalyzes an essential reaction for de novo glycine and purine synthesis, and for DNA precursor synthesis.</text>
</comment>
<dbReference type="PANTHER" id="PTHR48069:SF3">
    <property type="entry name" value="DIHYDROFOLATE REDUCTASE"/>
    <property type="match status" value="1"/>
</dbReference>
<evidence type="ECO:0000259" key="10">
    <source>
        <dbReference type="PROSITE" id="PS51330"/>
    </source>
</evidence>
<comment type="similarity">
    <text evidence="2 8">Belongs to the dihydrofolate reductase family.</text>
</comment>
<keyword evidence="12" id="KW-1185">Reference proteome</keyword>
<dbReference type="UniPathway" id="UPA00077">
    <property type="reaction ID" value="UER00158"/>
</dbReference>
<evidence type="ECO:0000256" key="5">
    <source>
        <dbReference type="ARBA" id="ARBA00022857"/>
    </source>
</evidence>
<dbReference type="GO" id="GO:0004146">
    <property type="term" value="F:dihydrofolate reductase activity"/>
    <property type="evidence" value="ECO:0007669"/>
    <property type="project" value="UniProtKB-EC"/>
</dbReference>
<proteinExistence type="inferred from homology"/>
<dbReference type="InterPro" id="IPR012259">
    <property type="entry name" value="DHFR"/>
</dbReference>
<feature type="region of interest" description="Disordered" evidence="9">
    <location>
        <begin position="1"/>
        <end position="22"/>
    </location>
</feature>
<gene>
    <name evidence="11" type="ORF">B5V00_02930</name>
</gene>
<comment type="pathway">
    <text evidence="1">Cofactor biosynthesis; tetrahydrofolate biosynthesis; 5,6,7,8-tetrahydrofolate from 7,8-dihydrofolate: step 1/1.</text>
</comment>
<dbReference type="GO" id="GO:0050661">
    <property type="term" value="F:NADP binding"/>
    <property type="evidence" value="ECO:0007669"/>
    <property type="project" value="InterPro"/>
</dbReference>
<dbReference type="GO" id="GO:0046654">
    <property type="term" value="P:tetrahydrofolate biosynthetic process"/>
    <property type="evidence" value="ECO:0007669"/>
    <property type="project" value="UniProtKB-UniPathway"/>
</dbReference>
<sequence length="179" mass="19863">MTKSMNTNKKSVVGQSAKSTTDGRTPALTLVAAMTDDGVIGRRGEMPWRLPAELQLFRQLTMGGTLIMGRKTFTSLPAPLPGRINLVVSRHLQTAPGRTICSSLQTALQLAATLPRPVFIVGGAQLYRQALPRCGKMVLSWIEGQPQGDTFFPAIEWSEWEIEREESYSGFRRCFYCRV</sequence>
<evidence type="ECO:0000313" key="12">
    <source>
        <dbReference type="Proteomes" id="UP000193136"/>
    </source>
</evidence>
<dbReference type="PRINTS" id="PR00070">
    <property type="entry name" value="DHFR"/>
</dbReference>
<evidence type="ECO:0000256" key="7">
    <source>
        <dbReference type="ARBA" id="ARBA00025067"/>
    </source>
</evidence>
<dbReference type="Proteomes" id="UP000193136">
    <property type="component" value="Unassembled WGS sequence"/>
</dbReference>
<evidence type="ECO:0000256" key="6">
    <source>
        <dbReference type="ARBA" id="ARBA00023002"/>
    </source>
</evidence>
<reference evidence="11 12" key="1">
    <citation type="submission" date="2017-03" db="EMBL/GenBank/DDBJ databases">
        <title>Genome sequence of Geothermobacter sp. EPR-M, Deep-Sea Iron Reducer.</title>
        <authorList>
            <person name="Tully B."/>
            <person name="Savalia P."/>
            <person name="Abuyen K."/>
            <person name="Baughan C."/>
            <person name="Romero E."/>
            <person name="Ronkowski C."/>
            <person name="Torres B."/>
            <person name="Tremblay J."/>
            <person name="Trujillo A."/>
            <person name="Tyler M."/>
            <person name="Perez-Rodriguez I."/>
            <person name="Amend J."/>
        </authorList>
    </citation>
    <scope>NUCLEOTIDE SEQUENCE [LARGE SCALE GENOMIC DNA]</scope>
    <source>
        <strain evidence="11 12">EPR-M</strain>
    </source>
</reference>
<dbReference type="PROSITE" id="PS00075">
    <property type="entry name" value="DHFR_1"/>
    <property type="match status" value="1"/>
</dbReference>
<protein>
    <recommendedName>
        <fullName evidence="3">dihydrofolate reductase</fullName>
        <ecNumber evidence="3">1.5.1.3</ecNumber>
    </recommendedName>
</protein>
<dbReference type="InterPro" id="IPR024072">
    <property type="entry name" value="DHFR-like_dom_sf"/>
</dbReference>
<dbReference type="OrthoDB" id="9804315at2"/>
<keyword evidence="6" id="KW-0560">Oxidoreductase</keyword>
<dbReference type="GO" id="GO:0005829">
    <property type="term" value="C:cytosol"/>
    <property type="evidence" value="ECO:0007669"/>
    <property type="project" value="TreeGrafter"/>
</dbReference>
<dbReference type="EC" id="1.5.1.3" evidence="3"/>
<dbReference type="PANTHER" id="PTHR48069">
    <property type="entry name" value="DIHYDROFOLATE REDUCTASE"/>
    <property type="match status" value="1"/>
</dbReference>
<comment type="caution">
    <text evidence="11">The sequence shown here is derived from an EMBL/GenBank/DDBJ whole genome shotgun (WGS) entry which is preliminary data.</text>
</comment>
<dbReference type="PROSITE" id="PS51330">
    <property type="entry name" value="DHFR_2"/>
    <property type="match status" value="1"/>
</dbReference>
<keyword evidence="5" id="KW-0521">NADP</keyword>
<dbReference type="Gene3D" id="3.40.430.10">
    <property type="entry name" value="Dihydrofolate Reductase, subunit A"/>
    <property type="match status" value="1"/>
</dbReference>
<name>A0A1X0YD32_9BACT</name>
<evidence type="ECO:0000256" key="4">
    <source>
        <dbReference type="ARBA" id="ARBA00022563"/>
    </source>
</evidence>
<evidence type="ECO:0000256" key="8">
    <source>
        <dbReference type="RuleBase" id="RU004474"/>
    </source>
</evidence>
<dbReference type="EMBL" id="NAAD01000002">
    <property type="protein sequence ID" value="ORJ63019.1"/>
    <property type="molecule type" value="Genomic_DNA"/>
</dbReference>
<dbReference type="InterPro" id="IPR017925">
    <property type="entry name" value="DHFR_CS"/>
</dbReference>
<dbReference type="STRING" id="1969733.B5V00_02930"/>
<dbReference type="AlphaFoldDB" id="A0A1X0YD32"/>